<dbReference type="AlphaFoldDB" id="A0A658QXM6"/>
<dbReference type="GO" id="GO:0004540">
    <property type="term" value="F:RNA nuclease activity"/>
    <property type="evidence" value="ECO:0007669"/>
    <property type="project" value="InterPro"/>
</dbReference>
<keyword evidence="5" id="KW-1185">Reference proteome</keyword>
<evidence type="ECO:0000256" key="1">
    <source>
        <dbReference type="ARBA" id="ARBA00022649"/>
    </source>
</evidence>
<accession>A0A658QXM6</accession>
<dbReference type="EMBL" id="FCNV02000004">
    <property type="protein sequence ID" value="SAL31286.1"/>
    <property type="molecule type" value="Genomic_DNA"/>
</dbReference>
<keyword evidence="3" id="KW-0378">Hydrolase</keyword>
<dbReference type="GO" id="GO:0110001">
    <property type="term" value="C:toxin-antitoxin complex"/>
    <property type="evidence" value="ECO:0007669"/>
    <property type="project" value="InterPro"/>
</dbReference>
<dbReference type="RefSeq" id="WP_280174568.1">
    <property type="nucleotide sequence ID" value="NZ_FCNV02000004.1"/>
</dbReference>
<evidence type="ECO:0000256" key="2">
    <source>
        <dbReference type="ARBA" id="ARBA00022722"/>
    </source>
</evidence>
<evidence type="ECO:0000256" key="3">
    <source>
        <dbReference type="ARBA" id="ARBA00022801"/>
    </source>
</evidence>
<reference evidence="4 5" key="1">
    <citation type="submission" date="2016-01" db="EMBL/GenBank/DDBJ databases">
        <authorList>
            <person name="Peeters C."/>
        </authorList>
    </citation>
    <scope>NUCLEOTIDE SEQUENCE [LARGE SCALE GENOMIC DNA]</scope>
    <source>
        <strain evidence="4">LMG 29315</strain>
    </source>
</reference>
<evidence type="ECO:0000313" key="5">
    <source>
        <dbReference type="Proteomes" id="UP000198263"/>
    </source>
</evidence>
<gene>
    <name evidence="4" type="ORF">AWB72_02741</name>
</gene>
<dbReference type="Pfam" id="PF01934">
    <property type="entry name" value="HepT-like"/>
    <property type="match status" value="1"/>
</dbReference>
<protein>
    <recommendedName>
        <fullName evidence="6">DUF86 domain-containing protein</fullName>
    </recommendedName>
</protein>
<evidence type="ECO:0000313" key="4">
    <source>
        <dbReference type="EMBL" id="SAL31286.1"/>
    </source>
</evidence>
<dbReference type="Proteomes" id="UP000198263">
    <property type="component" value="Unassembled WGS sequence"/>
</dbReference>
<comment type="caution">
    <text evidence="4">The sequence shown here is derived from an EMBL/GenBank/DDBJ whole genome shotgun (WGS) entry which is preliminary data.</text>
</comment>
<sequence length="44" mass="4855">MRNAIAHGYHKVDMSVIWTTVAEDLPAMESQFEALAAEAKHLGD</sequence>
<organism evidence="4 5">
    <name type="scientific">Caballeronia concitans</name>
    <dbReference type="NCBI Taxonomy" id="1777133"/>
    <lineage>
        <taxon>Bacteria</taxon>
        <taxon>Pseudomonadati</taxon>
        <taxon>Pseudomonadota</taxon>
        <taxon>Betaproteobacteria</taxon>
        <taxon>Burkholderiales</taxon>
        <taxon>Burkholderiaceae</taxon>
        <taxon>Caballeronia</taxon>
    </lineage>
</organism>
<name>A0A658QXM6_9BURK</name>
<keyword evidence="1" id="KW-1277">Toxin-antitoxin system</keyword>
<keyword evidence="2" id="KW-0540">Nuclease</keyword>
<dbReference type="InterPro" id="IPR008201">
    <property type="entry name" value="HepT-like"/>
</dbReference>
<dbReference type="GO" id="GO:0016787">
    <property type="term" value="F:hydrolase activity"/>
    <property type="evidence" value="ECO:0007669"/>
    <property type="project" value="UniProtKB-KW"/>
</dbReference>
<evidence type="ECO:0008006" key="6">
    <source>
        <dbReference type="Google" id="ProtNLM"/>
    </source>
</evidence>
<proteinExistence type="predicted"/>